<feature type="domain" description="Elongation factor G-binding protein C-terminal treble-clef zinc-finger" evidence="1">
    <location>
        <begin position="9"/>
        <end position="163"/>
    </location>
</feature>
<protein>
    <recommendedName>
        <fullName evidence="1">Elongation factor G-binding protein C-terminal treble-clef zinc-finger domain-containing protein</fullName>
    </recommendedName>
</protein>
<gene>
    <name evidence="2" type="ORF">IN07_11310</name>
</gene>
<dbReference type="EMBL" id="JPMX01000044">
    <property type="protein sequence ID" value="KGH46591.1"/>
    <property type="molecule type" value="Genomic_DNA"/>
</dbReference>
<proteinExistence type="predicted"/>
<organism evidence="2 3">
    <name type="scientific">Modestobacter caceresii</name>
    <dbReference type="NCBI Taxonomy" id="1522368"/>
    <lineage>
        <taxon>Bacteria</taxon>
        <taxon>Bacillati</taxon>
        <taxon>Actinomycetota</taxon>
        <taxon>Actinomycetes</taxon>
        <taxon>Geodermatophilales</taxon>
        <taxon>Geodermatophilaceae</taxon>
        <taxon>Modestobacter</taxon>
    </lineage>
</organism>
<dbReference type="OrthoDB" id="4171838at2"/>
<dbReference type="AlphaFoldDB" id="A0A098Y9Z4"/>
<dbReference type="STRING" id="1522368.IN07_11310"/>
<name>A0A098Y9Z4_9ACTN</name>
<dbReference type="Pfam" id="PF16571">
    <property type="entry name" value="FBP_C"/>
    <property type="match status" value="1"/>
</dbReference>
<evidence type="ECO:0000259" key="1">
    <source>
        <dbReference type="Pfam" id="PF16571"/>
    </source>
</evidence>
<dbReference type="InterPro" id="IPR032330">
    <property type="entry name" value="EF-G-binding_C"/>
</dbReference>
<evidence type="ECO:0000313" key="3">
    <source>
        <dbReference type="Proteomes" id="UP000029713"/>
    </source>
</evidence>
<keyword evidence="3" id="KW-1185">Reference proteome</keyword>
<dbReference type="Proteomes" id="UP000029713">
    <property type="component" value="Unassembled WGS sequence"/>
</dbReference>
<accession>A0A098Y9Z4</accession>
<reference evidence="2 3" key="1">
    <citation type="submission" date="2014-07" db="EMBL/GenBank/DDBJ databases">
        <title>Biosystematic studies on Modestobacter strains isolated from extreme hyper-arid desert soil and from historic building.</title>
        <authorList>
            <person name="Bukarasam K."/>
            <person name="Bull A."/>
            <person name="Girard G."/>
            <person name="van Wezel G."/>
            <person name="Goodfellow M."/>
        </authorList>
    </citation>
    <scope>NUCLEOTIDE SEQUENCE [LARGE SCALE GENOMIC DNA]</scope>
    <source>
        <strain evidence="2 3">KNN45-2b</strain>
    </source>
</reference>
<evidence type="ECO:0000313" key="2">
    <source>
        <dbReference type="EMBL" id="KGH46591.1"/>
    </source>
</evidence>
<comment type="caution">
    <text evidence="2">The sequence shown here is derived from an EMBL/GenBank/DDBJ whole genome shotgun (WGS) entry which is preliminary data.</text>
</comment>
<sequence length="166" mass="17939">MHALTEAAIRRSMVNCSRSEAAALTPPRDLAELDWASLDVLGWRDAKAELRGYLVHERDGDPIGIALRAADTKMSSRRSAMCLLCHSVQSAADVSLFTARRVGAAGRNGNTVGTYICADLDCASRVTAVPPSALHLDEELQALAVEEQVVGLHKRLQAFTADVTRR</sequence>
<dbReference type="RefSeq" id="WP_036335847.1">
    <property type="nucleotide sequence ID" value="NZ_JPMX01000044.1"/>
</dbReference>